<dbReference type="PANTHER" id="PTHR19818">
    <property type="entry name" value="ZINC FINGER PROTEIN ZIC AND GLI"/>
    <property type="match status" value="1"/>
</dbReference>
<evidence type="ECO:0000256" key="2">
    <source>
        <dbReference type="ARBA" id="ARBA00022737"/>
    </source>
</evidence>
<dbReference type="GO" id="GO:0000978">
    <property type="term" value="F:RNA polymerase II cis-regulatory region sequence-specific DNA binding"/>
    <property type="evidence" value="ECO:0007669"/>
    <property type="project" value="TreeGrafter"/>
</dbReference>
<dbReference type="GO" id="GO:0045944">
    <property type="term" value="P:positive regulation of transcription by RNA polymerase II"/>
    <property type="evidence" value="ECO:0007669"/>
    <property type="project" value="UniProtKB-ARBA"/>
</dbReference>
<evidence type="ECO:0000256" key="6">
    <source>
        <dbReference type="SAM" id="MobiDB-lite"/>
    </source>
</evidence>
<dbReference type="AlphaFoldDB" id="A0A8H3H6Z7"/>
<organism evidence="8 9">
    <name type="scientific">Rhizoctonia solani</name>
    <dbReference type="NCBI Taxonomy" id="456999"/>
    <lineage>
        <taxon>Eukaryota</taxon>
        <taxon>Fungi</taxon>
        <taxon>Dikarya</taxon>
        <taxon>Basidiomycota</taxon>
        <taxon>Agaricomycotina</taxon>
        <taxon>Agaricomycetes</taxon>
        <taxon>Cantharellales</taxon>
        <taxon>Ceratobasidiaceae</taxon>
        <taxon>Rhizoctonia</taxon>
    </lineage>
</organism>
<keyword evidence="4" id="KW-0862">Zinc</keyword>
<keyword evidence="2" id="KW-0677">Repeat</keyword>
<evidence type="ECO:0000256" key="3">
    <source>
        <dbReference type="ARBA" id="ARBA00022771"/>
    </source>
</evidence>
<feature type="region of interest" description="Disordered" evidence="6">
    <location>
        <begin position="920"/>
        <end position="971"/>
    </location>
</feature>
<gene>
    <name evidence="8" type="ORF">RDB_LOCUS96986</name>
</gene>
<dbReference type="Proteomes" id="UP000663853">
    <property type="component" value="Unassembled WGS sequence"/>
</dbReference>
<dbReference type="InterPro" id="IPR036236">
    <property type="entry name" value="Znf_C2H2_sf"/>
</dbReference>
<feature type="compositionally biased region" description="Polar residues" evidence="6">
    <location>
        <begin position="920"/>
        <end position="956"/>
    </location>
</feature>
<feature type="domain" description="C2H2-type" evidence="7">
    <location>
        <begin position="1074"/>
        <end position="1105"/>
    </location>
</feature>
<dbReference type="InterPro" id="IPR024983">
    <property type="entry name" value="CHAT_dom"/>
</dbReference>
<dbReference type="GO" id="GO:0005634">
    <property type="term" value="C:nucleus"/>
    <property type="evidence" value="ECO:0007669"/>
    <property type="project" value="UniProtKB-ARBA"/>
</dbReference>
<evidence type="ECO:0000256" key="4">
    <source>
        <dbReference type="ARBA" id="ARBA00022833"/>
    </source>
</evidence>
<feature type="domain" description="C2H2-type" evidence="7">
    <location>
        <begin position="1045"/>
        <end position="1072"/>
    </location>
</feature>
<dbReference type="Gene3D" id="3.30.160.60">
    <property type="entry name" value="Classic Zinc Finger"/>
    <property type="match status" value="2"/>
</dbReference>
<dbReference type="PANTHER" id="PTHR19818:SF139">
    <property type="entry name" value="PAIR-RULE PROTEIN ODD-PAIRED"/>
    <property type="match status" value="1"/>
</dbReference>
<sequence>MSKPAIWDTGQPLLDGARYKHINVNVIPPKGLVVESVARKAALKGALVDPPSGLKHADQEDEASSRKTHPSCPEDPFDLEIWNVLPELRLPDWFCEHHHYVLTTVVPFVASLAFMPVLRLWITHPLSIVMNIAILVAFGRKLVTIRRSRELVEAPPFPSRSLRQRCDTGLTAILGRVVYEPVSSPQFQRPAHQRGYRTMVITSCPPHPYSPSHEPPLMSQRPRSGLHRATLDYRKIAEPNDIDSTKSNNSTESIMLKEKNQDRVGYSSRFQTNAIHATSESCSITVVDIPNNCDDFFLSPCLMVPADKSDATPPSSANNFDTLVPPGIPPGITSGTERQPIVSLPIADAVLPEYPTLEANPKSFKNKGLAFLSACQTATGDTNLPDEAVHLASGMLMAGYPSVIATMWSVMDGKVEALGCSIQEFGTDNLDKICSAGPQSLPLAIEATRLAGTDSFPEPISSSHVLELLKVAPLTAMIAHPLRLSQPVIFVLSVCRAGNMLQPPYPTDSKVMRRTYEFTSVDVTKYLQAPSQDALKHFSGNSSYLPDKLEWEESCESLERIYILRSPSWLSAIGVTSDVHFPWGYGKSLQIELGTLLRGHEITFCQLCYKPRRHLWSTAPGDEPRPGSASPTILERSETTKVVNIPSDILYKIEHHSPSPLLTTTGQLYEERPMNVVSETETETEELGLAPVSRDGDKKAPSIWRYPNTLMVIPQDVVGLPLLRRHRQPLCRPSRPKPSKPKSSASLLYSRPFYRIPLELKSARSRSAGFGWEPGGSGDGLDPSDFLGLGGVPGNLGSTDGDAFWRDQNLGLELLQGVNNDPLHVFFDTIEPAPNIPALQPQYHGGGDSAVQQPADAPPTPVPLLANPQPNAPGPAWNAGFVAGWLSARGSGGSISQPQESVLEWNAGFVAGCMLASRTSRGTQSGVSGSQTDPTGSSTQIATPPMSIPSTSNNNARPPRSVTGLSNPIVPPFPLDTPQGLAARSVEYEHDNRPGSSTQTATYNEISNASPSHAATMPQELVLDLTHVSNSSKAKRTRRGNDKRYECDKCDKAFHRRYIFNDHMRQHRGEPSPYICDIPGCNRPFSNRANLRRHQKDQKAHVPTT</sequence>
<dbReference type="Pfam" id="PF00096">
    <property type="entry name" value="zf-C2H2"/>
    <property type="match status" value="1"/>
</dbReference>
<dbReference type="InterPro" id="IPR013087">
    <property type="entry name" value="Znf_C2H2_type"/>
</dbReference>
<keyword evidence="3 5" id="KW-0863">Zinc-finger</keyword>
<accession>A0A8H3H6Z7</accession>
<dbReference type="InterPro" id="IPR050329">
    <property type="entry name" value="GLI_C2H2-zinc-finger"/>
</dbReference>
<dbReference type="PROSITE" id="PS00028">
    <property type="entry name" value="ZINC_FINGER_C2H2_1"/>
    <property type="match status" value="1"/>
</dbReference>
<proteinExistence type="predicted"/>
<dbReference type="SMART" id="SM00355">
    <property type="entry name" value="ZnF_C2H2"/>
    <property type="match status" value="2"/>
</dbReference>
<evidence type="ECO:0000256" key="1">
    <source>
        <dbReference type="ARBA" id="ARBA00022723"/>
    </source>
</evidence>
<reference evidence="8" key="1">
    <citation type="submission" date="2021-01" db="EMBL/GenBank/DDBJ databases">
        <authorList>
            <person name="Kaushik A."/>
        </authorList>
    </citation>
    <scope>NUCLEOTIDE SEQUENCE</scope>
    <source>
        <strain evidence="8">AG6-10EEA</strain>
    </source>
</reference>
<dbReference type="SUPFAM" id="SSF57667">
    <property type="entry name" value="beta-beta-alpha zinc fingers"/>
    <property type="match status" value="1"/>
</dbReference>
<dbReference type="GO" id="GO:0000981">
    <property type="term" value="F:DNA-binding transcription factor activity, RNA polymerase II-specific"/>
    <property type="evidence" value="ECO:0007669"/>
    <property type="project" value="TreeGrafter"/>
</dbReference>
<comment type="caution">
    <text evidence="8">The sequence shown here is derived from an EMBL/GenBank/DDBJ whole genome shotgun (WGS) entry which is preliminary data.</text>
</comment>
<keyword evidence="1" id="KW-0479">Metal-binding</keyword>
<dbReference type="GO" id="GO:0008270">
    <property type="term" value="F:zinc ion binding"/>
    <property type="evidence" value="ECO:0007669"/>
    <property type="project" value="UniProtKB-KW"/>
</dbReference>
<evidence type="ECO:0000259" key="7">
    <source>
        <dbReference type="PROSITE" id="PS50157"/>
    </source>
</evidence>
<dbReference type="PROSITE" id="PS50157">
    <property type="entry name" value="ZINC_FINGER_C2H2_2"/>
    <property type="match status" value="2"/>
</dbReference>
<dbReference type="OrthoDB" id="3941538at2759"/>
<feature type="region of interest" description="Disordered" evidence="6">
    <location>
        <begin position="50"/>
        <end position="72"/>
    </location>
</feature>
<evidence type="ECO:0000313" key="8">
    <source>
        <dbReference type="EMBL" id="CAE6487268.1"/>
    </source>
</evidence>
<evidence type="ECO:0000313" key="9">
    <source>
        <dbReference type="Proteomes" id="UP000663853"/>
    </source>
</evidence>
<dbReference type="Pfam" id="PF12770">
    <property type="entry name" value="CHAT"/>
    <property type="match status" value="1"/>
</dbReference>
<dbReference type="EMBL" id="CAJMXA010002782">
    <property type="protein sequence ID" value="CAE6487268.1"/>
    <property type="molecule type" value="Genomic_DNA"/>
</dbReference>
<evidence type="ECO:0000256" key="5">
    <source>
        <dbReference type="PROSITE-ProRule" id="PRU00042"/>
    </source>
</evidence>
<name>A0A8H3H6Z7_9AGAM</name>
<protein>
    <recommendedName>
        <fullName evidence="7">C2H2-type domain-containing protein</fullName>
    </recommendedName>
</protein>